<dbReference type="PANTHER" id="PTHR33371">
    <property type="entry name" value="INTERMEMBRANE PHOSPHOLIPID TRANSPORT SYSTEM BINDING PROTEIN MLAD-RELATED"/>
    <property type="match status" value="1"/>
</dbReference>
<evidence type="ECO:0000313" key="6">
    <source>
        <dbReference type="Proteomes" id="UP000193108"/>
    </source>
</evidence>
<dbReference type="RefSeq" id="WP_085138371.1">
    <property type="nucleotide sequence ID" value="NZ_LQPI01000038.1"/>
</dbReference>
<gene>
    <name evidence="5" type="ORF">AWC18_08340</name>
</gene>
<feature type="transmembrane region" description="Helical" evidence="2">
    <location>
        <begin position="23"/>
        <end position="46"/>
    </location>
</feature>
<name>A0A1X1ZFA1_MYCNO</name>
<evidence type="ECO:0000313" key="5">
    <source>
        <dbReference type="EMBL" id="ORW21811.1"/>
    </source>
</evidence>
<reference evidence="5 6" key="1">
    <citation type="submission" date="2016-01" db="EMBL/GenBank/DDBJ databases">
        <title>The new phylogeny of the genus Mycobacterium.</title>
        <authorList>
            <person name="Tarcisio F."/>
            <person name="Conor M."/>
            <person name="Antonella G."/>
            <person name="Elisabetta G."/>
            <person name="Giulia F.S."/>
            <person name="Sara T."/>
            <person name="Anna F."/>
            <person name="Clotilde B."/>
            <person name="Roberto B."/>
            <person name="Veronica D.S."/>
            <person name="Fabio R."/>
            <person name="Monica P."/>
            <person name="Olivier J."/>
            <person name="Enrico T."/>
            <person name="Nicola S."/>
        </authorList>
    </citation>
    <scope>NUCLEOTIDE SEQUENCE [LARGE SCALE GENOMIC DNA]</scope>
    <source>
        <strain evidence="5 6">DSM 44164</strain>
    </source>
</reference>
<feature type="domain" description="Mammalian cell entry C-terminal" evidence="4">
    <location>
        <begin position="137"/>
        <end position="304"/>
    </location>
</feature>
<proteinExistence type="predicted"/>
<dbReference type="InterPro" id="IPR024516">
    <property type="entry name" value="Mce_C"/>
</dbReference>
<keyword evidence="6" id="KW-1185">Reference proteome</keyword>
<protein>
    <submittedName>
        <fullName evidence="5">Mammalian cell entry protein</fullName>
    </submittedName>
</protein>
<dbReference type="GO" id="GO:0005576">
    <property type="term" value="C:extracellular region"/>
    <property type="evidence" value="ECO:0007669"/>
    <property type="project" value="TreeGrafter"/>
</dbReference>
<evidence type="ECO:0000256" key="1">
    <source>
        <dbReference type="SAM" id="MobiDB-lite"/>
    </source>
</evidence>
<sequence>MNLVEPVAAVILRSVRFAMARRLLISGIAQIALVAVGVAYLLFGALRDNPFGDQMTVVVQLDESGGLLANQDVTLRGVPVGRVDSVDFTDDGVRAVARIDARARIPKEGTAVRVSGLSPAGEQYLNFEPTETGGPLLTDGTVIGRSQASTPIPIWRLLGNIDGLLAQTDPVQLKAVLDELGVSDQGPEKLRALLAGSRLLISTLDGVLPQTMALLRGSRTVFKIFDDGSGAMRAIADNLGATLAGVAGKDAGVRRLLEDTPGALATVDRVLDENSETMVQLLGNLTTVAQLSYVRVPALRQLFRDDRPPLLDGVAGLMHGGGIWAIADIYPRYICDYPHPRDVPFIPNYPEPYLHTYCLNDDPGLLVRGARNAPRPPGDDTAGPPPGWDPLRRTDPTPVGPHTIPLPYGGPVMPPESEPHRQGIPWN</sequence>
<dbReference type="Proteomes" id="UP000193108">
    <property type="component" value="Unassembled WGS sequence"/>
</dbReference>
<keyword evidence="2" id="KW-0472">Membrane</keyword>
<dbReference type="InterPro" id="IPR003399">
    <property type="entry name" value="Mce/MlaD"/>
</dbReference>
<organism evidence="5 6">
    <name type="scientific">Mycolicibacter nonchromogenicus</name>
    <name type="common">Mycobacterium nonchromogenicum</name>
    <dbReference type="NCBI Taxonomy" id="1782"/>
    <lineage>
        <taxon>Bacteria</taxon>
        <taxon>Bacillati</taxon>
        <taxon>Actinomycetota</taxon>
        <taxon>Actinomycetes</taxon>
        <taxon>Mycobacteriales</taxon>
        <taxon>Mycobacteriaceae</taxon>
        <taxon>Mycolicibacter</taxon>
    </lineage>
</organism>
<dbReference type="EMBL" id="LQPI01000038">
    <property type="protein sequence ID" value="ORW21811.1"/>
    <property type="molecule type" value="Genomic_DNA"/>
</dbReference>
<keyword evidence="2" id="KW-0812">Transmembrane</keyword>
<keyword evidence="2" id="KW-1133">Transmembrane helix</keyword>
<evidence type="ECO:0000256" key="2">
    <source>
        <dbReference type="SAM" id="Phobius"/>
    </source>
</evidence>
<dbReference type="AlphaFoldDB" id="A0A1X1ZFA1"/>
<feature type="region of interest" description="Disordered" evidence="1">
    <location>
        <begin position="368"/>
        <end position="427"/>
    </location>
</feature>
<dbReference type="PANTHER" id="PTHR33371:SF16">
    <property type="entry name" value="MCE-FAMILY PROTEIN MCE3F"/>
    <property type="match status" value="1"/>
</dbReference>
<evidence type="ECO:0000259" key="3">
    <source>
        <dbReference type="Pfam" id="PF02470"/>
    </source>
</evidence>
<dbReference type="STRING" id="1782.AWC18_08340"/>
<dbReference type="InterPro" id="IPR052336">
    <property type="entry name" value="MlaD_Phospholipid_Transporter"/>
</dbReference>
<feature type="domain" description="Mce/MlaD" evidence="3">
    <location>
        <begin position="56"/>
        <end position="129"/>
    </location>
</feature>
<dbReference type="Pfam" id="PF02470">
    <property type="entry name" value="MlaD"/>
    <property type="match status" value="1"/>
</dbReference>
<accession>A0A1X1ZFA1</accession>
<comment type="caution">
    <text evidence="5">The sequence shown here is derived from an EMBL/GenBank/DDBJ whole genome shotgun (WGS) entry which is preliminary data.</text>
</comment>
<dbReference type="Pfam" id="PF11887">
    <property type="entry name" value="Mce4_CUP1"/>
    <property type="match status" value="1"/>
</dbReference>
<evidence type="ECO:0000259" key="4">
    <source>
        <dbReference type="Pfam" id="PF11887"/>
    </source>
</evidence>